<protein>
    <submittedName>
        <fullName evidence="2">Muconolactone Delta-isomerase family protein</fullName>
    </submittedName>
</protein>
<gene>
    <name evidence="2" type="ORF">P8935_23780</name>
</gene>
<dbReference type="Pfam" id="PF02426">
    <property type="entry name" value="MIase"/>
    <property type="match status" value="1"/>
</dbReference>
<dbReference type="RefSeq" id="WP_348262798.1">
    <property type="nucleotide sequence ID" value="NZ_CP121196.1"/>
</dbReference>
<name>A0AAU7DJP7_9BACT</name>
<evidence type="ECO:0000259" key="1">
    <source>
        <dbReference type="Pfam" id="PF02426"/>
    </source>
</evidence>
<dbReference type="InterPro" id="IPR026029">
    <property type="entry name" value="MLI_dom"/>
</dbReference>
<dbReference type="InterPro" id="IPR011008">
    <property type="entry name" value="Dimeric_a/b-barrel"/>
</dbReference>
<dbReference type="SUPFAM" id="SSF54909">
    <property type="entry name" value="Dimeric alpha+beta barrel"/>
    <property type="match status" value="1"/>
</dbReference>
<feature type="domain" description="Muconolactone isomerase" evidence="1">
    <location>
        <begin position="20"/>
        <end position="81"/>
    </location>
</feature>
<proteinExistence type="predicted"/>
<dbReference type="Gene3D" id="3.30.70.1060">
    <property type="entry name" value="Dimeric alpha+beta barrel"/>
    <property type="match status" value="1"/>
</dbReference>
<dbReference type="EMBL" id="CP121196">
    <property type="protein sequence ID" value="XBH17574.1"/>
    <property type="molecule type" value="Genomic_DNA"/>
</dbReference>
<dbReference type="AlphaFoldDB" id="A0AAU7DJP7"/>
<evidence type="ECO:0000313" key="2">
    <source>
        <dbReference type="EMBL" id="XBH17574.1"/>
    </source>
</evidence>
<reference evidence="2" key="1">
    <citation type="submission" date="2023-03" db="EMBL/GenBank/DDBJ databases">
        <title>Edaphobacter sp.</title>
        <authorList>
            <person name="Huber K.J."/>
            <person name="Papendorf J."/>
            <person name="Pilke C."/>
            <person name="Bunk B."/>
            <person name="Sproeer C."/>
            <person name="Pester M."/>
        </authorList>
    </citation>
    <scope>NUCLEOTIDE SEQUENCE</scope>
    <source>
        <strain evidence="2">DSM 110680</strain>
    </source>
</reference>
<accession>A0AAU7DJP7</accession>
<organism evidence="2">
    <name type="scientific">Telmatobacter sp. DSM 110680</name>
    <dbReference type="NCBI Taxonomy" id="3036704"/>
    <lineage>
        <taxon>Bacteria</taxon>
        <taxon>Pseudomonadati</taxon>
        <taxon>Acidobacteriota</taxon>
        <taxon>Terriglobia</taxon>
        <taxon>Terriglobales</taxon>
        <taxon>Acidobacteriaceae</taxon>
        <taxon>Telmatobacter</taxon>
    </lineage>
</organism>
<sequence>MQFLTLSRRRTDAFPAEAFTPELIAQEGLRVKELYMMGILRQVWRRGDASGAAIVWEAASEAEVRGACESLPIFKAGMLEIVAFVPLEPYAGFGPAK</sequence>